<name>A0A8S4PIB8_OWEFU</name>
<dbReference type="EMBL" id="CAIIXF020000008">
    <property type="protein sequence ID" value="CAH1792974.1"/>
    <property type="molecule type" value="Genomic_DNA"/>
</dbReference>
<comment type="caution">
    <text evidence="1">The sequence shown here is derived from an EMBL/GenBank/DDBJ whole genome shotgun (WGS) entry which is preliminary data.</text>
</comment>
<sequence length="326" mass="37412">AILVLGVGATNGDDELTPIPGDTKADQIVKSLISPGGDIYNLFMEMVNTTYGYILLNKEIWDAFDDDLILVNENIGRIMEVIRKNNVSVILGDLLDGLQFARMAMDKKEWNLVKEATEIAGYLRHGVLTRTLERFSIPASIKNPVEKVVDALLELKREVADYCGCIRQTTYKGLYKEMKDIEKRSIRWSITIQEARKIWRTGKIRKGLRMAGRRAVVAARNARAFNYRLVHSRLPNLVTNTITSVKKVIRPMRELWKKYEIEVITDIDFTRFNIKRPKDGTTRSPYNIDELQKANVPVTKVDQDWEFTFWDRGSLYIAPPTFPPTD</sequence>
<gene>
    <name evidence="1" type="ORF">OFUS_LOCUS17881</name>
</gene>
<accession>A0A8S4PIB8</accession>
<protein>
    <submittedName>
        <fullName evidence="1">Uncharacterized protein</fullName>
    </submittedName>
</protein>
<keyword evidence="2" id="KW-1185">Reference proteome</keyword>
<dbReference type="Proteomes" id="UP000749559">
    <property type="component" value="Unassembled WGS sequence"/>
</dbReference>
<evidence type="ECO:0000313" key="2">
    <source>
        <dbReference type="Proteomes" id="UP000749559"/>
    </source>
</evidence>
<evidence type="ECO:0000313" key="1">
    <source>
        <dbReference type="EMBL" id="CAH1792974.1"/>
    </source>
</evidence>
<proteinExistence type="predicted"/>
<feature type="non-terminal residue" evidence="1">
    <location>
        <position position="1"/>
    </location>
</feature>
<organism evidence="1 2">
    <name type="scientific">Owenia fusiformis</name>
    <name type="common">Polychaete worm</name>
    <dbReference type="NCBI Taxonomy" id="6347"/>
    <lineage>
        <taxon>Eukaryota</taxon>
        <taxon>Metazoa</taxon>
        <taxon>Spiralia</taxon>
        <taxon>Lophotrochozoa</taxon>
        <taxon>Annelida</taxon>
        <taxon>Polychaeta</taxon>
        <taxon>Sedentaria</taxon>
        <taxon>Canalipalpata</taxon>
        <taxon>Sabellida</taxon>
        <taxon>Oweniida</taxon>
        <taxon>Oweniidae</taxon>
        <taxon>Owenia</taxon>
    </lineage>
</organism>
<dbReference type="AlphaFoldDB" id="A0A8S4PIB8"/>
<reference evidence="1" key="1">
    <citation type="submission" date="2022-03" db="EMBL/GenBank/DDBJ databases">
        <authorList>
            <person name="Martin C."/>
        </authorList>
    </citation>
    <scope>NUCLEOTIDE SEQUENCE</scope>
</reference>